<feature type="transmembrane region" description="Helical" evidence="2">
    <location>
        <begin position="71"/>
        <end position="89"/>
    </location>
</feature>
<dbReference type="SUPFAM" id="SSF55073">
    <property type="entry name" value="Nucleotide cyclase"/>
    <property type="match status" value="1"/>
</dbReference>
<reference evidence="3" key="1">
    <citation type="submission" date="2024-06" db="EMBL/GenBank/DDBJ databases">
        <title>Draft genome sequence of Microbacterium sp. strain A8/3-1, isolated from Oxytropis tragacanthoides Fisch. ex DC. Root nodules in the Altai region of Russia.</title>
        <authorList>
            <person name="Sazanova A."/>
            <person name="Guro P."/>
            <person name="Kuznetsova I."/>
            <person name="Belimov A."/>
            <person name="Safronova V."/>
        </authorList>
    </citation>
    <scope>NUCLEOTIDE SEQUENCE</scope>
    <source>
        <strain evidence="3">A8/3-1</strain>
    </source>
</reference>
<organism evidence="3">
    <name type="scientific">Microbacterium sp. A8/3-1</name>
    <dbReference type="NCBI Taxonomy" id="3160749"/>
    <lineage>
        <taxon>Bacteria</taxon>
        <taxon>Bacillati</taxon>
        <taxon>Actinomycetota</taxon>
        <taxon>Actinomycetes</taxon>
        <taxon>Micrococcales</taxon>
        <taxon>Microbacteriaceae</taxon>
        <taxon>Microbacterium</taxon>
    </lineage>
</organism>
<evidence type="ECO:0000256" key="2">
    <source>
        <dbReference type="SAM" id="Phobius"/>
    </source>
</evidence>
<feature type="transmembrane region" description="Helical" evidence="2">
    <location>
        <begin position="41"/>
        <end position="59"/>
    </location>
</feature>
<keyword evidence="2" id="KW-0812">Transmembrane</keyword>
<dbReference type="InterPro" id="IPR043128">
    <property type="entry name" value="Rev_trsase/Diguanyl_cyclase"/>
</dbReference>
<sequence>MIVPAHVPVHVDITTSMVAVVTVLAALVFTLATLARPSRATVTWGAAFGLGVLGAYLWLAGNQTADPLMRAAASGLLLCFEPLVWIGLRMHLRRRVIWWPVAVYLLIVPSLLVVTVKTPVYLPTFHTVFLVSGVFAAFVAYELLRRQPGPRDILLPLGLASCAFLVVAAAAAVAAVLNQGVSADEQLSTLRGMNAVGTLVLSTCAAFTLVLLVRAEATPPSAIDAAIERARWRLQKAGAQNEQVWSILDVRLDDPADLREASTGSAFAMIANRFHDDIQDALPAAADAIRIDDTRAIVIIRGSEEAIQFHMRDILTRISTIERDAPVEGIRASASIGWATVATAGYDYDALATAAGSAAVRARAAGGDRWKRATTSDAPPAEVESSATRPPAGRTTLER</sequence>
<evidence type="ECO:0008006" key="4">
    <source>
        <dbReference type="Google" id="ProtNLM"/>
    </source>
</evidence>
<dbReference type="Gene3D" id="3.30.70.270">
    <property type="match status" value="1"/>
</dbReference>
<keyword evidence="2" id="KW-0472">Membrane</keyword>
<proteinExistence type="predicted"/>
<keyword evidence="2" id="KW-1133">Transmembrane helix</keyword>
<feature type="region of interest" description="Disordered" evidence="1">
    <location>
        <begin position="366"/>
        <end position="399"/>
    </location>
</feature>
<feature type="transmembrane region" description="Helical" evidence="2">
    <location>
        <begin position="120"/>
        <end position="141"/>
    </location>
</feature>
<dbReference type="RefSeq" id="WP_350352987.1">
    <property type="nucleotide sequence ID" value="NZ_CP158357.1"/>
</dbReference>
<evidence type="ECO:0000256" key="1">
    <source>
        <dbReference type="SAM" id="MobiDB-lite"/>
    </source>
</evidence>
<dbReference type="InterPro" id="IPR029787">
    <property type="entry name" value="Nucleotide_cyclase"/>
</dbReference>
<feature type="transmembrane region" description="Helical" evidence="2">
    <location>
        <begin position="153"/>
        <end position="175"/>
    </location>
</feature>
<evidence type="ECO:0000313" key="3">
    <source>
        <dbReference type="EMBL" id="XBX80126.1"/>
    </source>
</evidence>
<name>A0AAU7W2D6_9MICO</name>
<feature type="transmembrane region" description="Helical" evidence="2">
    <location>
        <begin position="195"/>
        <end position="213"/>
    </location>
</feature>
<feature type="transmembrane region" description="Helical" evidence="2">
    <location>
        <begin position="96"/>
        <end position="114"/>
    </location>
</feature>
<protein>
    <recommendedName>
        <fullName evidence="4">GGDEF domain-containing protein</fullName>
    </recommendedName>
</protein>
<dbReference type="AlphaFoldDB" id="A0AAU7W2D6"/>
<feature type="transmembrane region" description="Helical" evidence="2">
    <location>
        <begin position="13"/>
        <end position="34"/>
    </location>
</feature>
<gene>
    <name evidence="3" type="ORF">ABS642_08570</name>
</gene>
<accession>A0AAU7W2D6</accession>
<dbReference type="EMBL" id="CP158357">
    <property type="protein sequence ID" value="XBX80126.1"/>
    <property type="molecule type" value="Genomic_DNA"/>
</dbReference>